<dbReference type="PANTHER" id="PTHR30289">
    <property type="entry name" value="UNCHARACTERIZED PROTEIN YBCL-RELATED"/>
    <property type="match status" value="1"/>
</dbReference>
<dbReference type="InterPro" id="IPR005247">
    <property type="entry name" value="YbhB_YbcL/LppC-like"/>
</dbReference>
<protein>
    <submittedName>
        <fullName evidence="2">YbhB/YbcL family Raf kinase inhibitor-like protein</fullName>
    </submittedName>
</protein>
<dbReference type="RefSeq" id="WP_163673848.1">
    <property type="nucleotide sequence ID" value="NZ_JAAIYP010000004.1"/>
</dbReference>
<dbReference type="Gene3D" id="3.90.280.10">
    <property type="entry name" value="PEBP-like"/>
    <property type="match status" value="1"/>
</dbReference>
<keyword evidence="3" id="KW-1185">Reference proteome</keyword>
<reference evidence="2 3" key="1">
    <citation type="submission" date="2020-02" db="EMBL/GenBank/DDBJ databases">
        <authorList>
            <person name="Dziuba M."/>
            <person name="Kuznetsov B."/>
            <person name="Mardanov A."/>
            <person name="Ravin N."/>
            <person name="Grouzdev D."/>
        </authorList>
    </citation>
    <scope>NUCLEOTIDE SEQUENCE [LARGE SCALE GENOMIC DNA]</scope>
    <source>
        <strain evidence="2 3">SpK</strain>
    </source>
</reference>
<proteinExistence type="predicted"/>
<dbReference type="Proteomes" id="UP000480684">
    <property type="component" value="Unassembled WGS sequence"/>
</dbReference>
<dbReference type="InterPro" id="IPR036610">
    <property type="entry name" value="PEBP-like_sf"/>
</dbReference>
<organism evidence="2 3">
    <name type="scientific">Magnetospirillum aberrantis SpK</name>
    <dbReference type="NCBI Taxonomy" id="908842"/>
    <lineage>
        <taxon>Bacteria</taxon>
        <taxon>Pseudomonadati</taxon>
        <taxon>Pseudomonadota</taxon>
        <taxon>Alphaproteobacteria</taxon>
        <taxon>Rhodospirillales</taxon>
        <taxon>Rhodospirillaceae</taxon>
        <taxon>Magnetospirillum</taxon>
    </lineage>
</organism>
<dbReference type="NCBIfam" id="TIGR00481">
    <property type="entry name" value="YbhB/YbcL family Raf kinase inhibitor-like protein"/>
    <property type="match status" value="1"/>
</dbReference>
<keyword evidence="1" id="KW-0732">Signal</keyword>
<gene>
    <name evidence="2" type="ORF">G4223_00975</name>
</gene>
<comment type="caution">
    <text evidence="2">The sequence shown here is derived from an EMBL/GenBank/DDBJ whole genome shotgun (WGS) entry which is preliminary data.</text>
</comment>
<dbReference type="AlphaFoldDB" id="A0A7C9URL9"/>
<accession>A0A7C9URL9</accession>
<evidence type="ECO:0000313" key="2">
    <source>
        <dbReference type="EMBL" id="NFV78688.1"/>
    </source>
</evidence>
<sequence length="180" mass="18729">MPRLPILAAALTAVFTFAAQAGDFSLSSPDIAEGQPMAERHVLNGFGCSGGNSSPALAWNGAPAGTKSFALTVYDPDAPTGSGWWHWVVYDLPATLAALPADASRRGLPQGARQGRTDFGAPGYGGPCPPSGAPHRYVFTVHALDVETLELPPDASAAMVGFMLHSHSLGRAVLTARYGW</sequence>
<feature type="chain" id="PRO_5029016455" evidence="1">
    <location>
        <begin position="22"/>
        <end position="180"/>
    </location>
</feature>
<dbReference type="EMBL" id="JAAIYP010000004">
    <property type="protein sequence ID" value="NFV78688.1"/>
    <property type="molecule type" value="Genomic_DNA"/>
</dbReference>
<dbReference type="Pfam" id="PF01161">
    <property type="entry name" value="PBP"/>
    <property type="match status" value="1"/>
</dbReference>
<evidence type="ECO:0000256" key="1">
    <source>
        <dbReference type="SAM" id="SignalP"/>
    </source>
</evidence>
<dbReference type="SUPFAM" id="SSF49777">
    <property type="entry name" value="PEBP-like"/>
    <property type="match status" value="1"/>
</dbReference>
<dbReference type="InterPro" id="IPR008914">
    <property type="entry name" value="PEBP"/>
</dbReference>
<dbReference type="PANTHER" id="PTHR30289:SF1">
    <property type="entry name" value="PEBP (PHOSPHATIDYLETHANOLAMINE-BINDING PROTEIN) FAMILY PROTEIN"/>
    <property type="match status" value="1"/>
</dbReference>
<evidence type="ECO:0000313" key="3">
    <source>
        <dbReference type="Proteomes" id="UP000480684"/>
    </source>
</evidence>
<name>A0A7C9URL9_9PROT</name>
<feature type="signal peptide" evidence="1">
    <location>
        <begin position="1"/>
        <end position="21"/>
    </location>
</feature>
<dbReference type="CDD" id="cd00865">
    <property type="entry name" value="PEBP_bact_arch"/>
    <property type="match status" value="1"/>
</dbReference>